<accession>A0ABY3HR95</accession>
<dbReference type="Proteomes" id="UP000321927">
    <property type="component" value="Unassembled WGS sequence"/>
</dbReference>
<proteinExistence type="predicted"/>
<dbReference type="SUPFAM" id="SSF53756">
    <property type="entry name" value="UDP-Glycosyltransferase/glycogen phosphorylase"/>
    <property type="match status" value="1"/>
</dbReference>
<protein>
    <submittedName>
        <fullName evidence="1">Glycosyltransferase family 4 protein</fullName>
    </submittedName>
</protein>
<keyword evidence="2" id="KW-1185">Reference proteome</keyword>
<dbReference type="Gene3D" id="3.40.50.2000">
    <property type="entry name" value="Glycogen Phosphorylase B"/>
    <property type="match status" value="2"/>
</dbReference>
<organism evidence="1 2">
    <name type="scientific">Algoriphagus ratkowskyi</name>
    <dbReference type="NCBI Taxonomy" id="57028"/>
    <lineage>
        <taxon>Bacteria</taxon>
        <taxon>Pseudomonadati</taxon>
        <taxon>Bacteroidota</taxon>
        <taxon>Cytophagia</taxon>
        <taxon>Cytophagales</taxon>
        <taxon>Cyclobacteriaceae</taxon>
        <taxon>Algoriphagus</taxon>
    </lineage>
</organism>
<sequence length="389" mass="44489">MSKRVLILSYSTMHSDPRVLRQISFFKKIDFELVLSGLAYEGAHVFYPLIKVKSPFSRAMKLGVMVAGLYKLRVKDSLQHSSFKELANQSSSFDLIVANDAETWPLAIALKETHPNVKVIFDAHEQYAKEFSDVFVWKWFHKGFLEYVCANYIPQADKFLTVCDGIAQDYQKEYGVKAELILNTPEYESNLSPSPIGDTIQIVHHGIAIRSRKIEKMILMMDQLDQRFELKLILMPTDQKYFEELKILASGRNVEFLTPVPTTQISAFINSFDIGLFILEPVNFNYANALPNKLFEFIQARLAIAIGPSPEMEKIVRAENNGIVTKSFDEKEMAAMLNALSNSEIERMKENSNRTALKYSNNENEKVMEQILFDLHLISVHETHSTAQE</sequence>
<reference evidence="1 2" key="1">
    <citation type="submission" date="2019-08" db="EMBL/GenBank/DDBJ databases">
        <title>Genome of Algoriphagus ratkowskyi IC026.</title>
        <authorList>
            <person name="Bowman J.P."/>
        </authorList>
    </citation>
    <scope>NUCLEOTIDE SEQUENCE [LARGE SCALE GENOMIC DNA]</scope>
    <source>
        <strain evidence="1 2">IC026</strain>
    </source>
</reference>
<dbReference type="EMBL" id="VORV01000003">
    <property type="protein sequence ID" value="TXD79042.1"/>
    <property type="molecule type" value="Genomic_DNA"/>
</dbReference>
<evidence type="ECO:0000313" key="2">
    <source>
        <dbReference type="Proteomes" id="UP000321927"/>
    </source>
</evidence>
<comment type="caution">
    <text evidence="1">The sequence shown here is derived from an EMBL/GenBank/DDBJ whole genome shotgun (WGS) entry which is preliminary data.</text>
</comment>
<name>A0ABY3HR95_9BACT</name>
<gene>
    <name evidence="1" type="ORF">ESW18_05870</name>
</gene>
<evidence type="ECO:0000313" key="1">
    <source>
        <dbReference type="EMBL" id="TXD79042.1"/>
    </source>
</evidence>
<dbReference type="RefSeq" id="WP_143244172.1">
    <property type="nucleotide sequence ID" value="NZ_MSSV01000002.1"/>
</dbReference>